<evidence type="ECO:0000313" key="2">
    <source>
        <dbReference type="Proteomes" id="UP000078507"/>
    </source>
</evidence>
<reference evidence="1 2" key="1">
    <citation type="submission" date="2015-11" db="EMBL/GenBank/DDBJ databases">
        <title>Ensifer anhuiense sp. nov., an effective nitrogen fixation bacterium with Glycine soja.</title>
        <authorList>
            <person name="Yan H."/>
            <person name="Chen W."/>
        </authorList>
    </citation>
    <scope>NUCLEOTIDE SEQUENCE [LARGE SCALE GENOMIC DNA]</scope>
    <source>
        <strain evidence="1 2">LMG 7837</strain>
    </source>
</reference>
<comment type="caution">
    <text evidence="1">The sequence shown here is derived from an EMBL/GenBank/DDBJ whole genome shotgun (WGS) entry which is preliminary data.</text>
</comment>
<gene>
    <name evidence="1" type="ORF">ATB98_22570</name>
</gene>
<dbReference type="Proteomes" id="UP000078507">
    <property type="component" value="Unassembled WGS sequence"/>
</dbReference>
<dbReference type="RefSeq" id="WP_066879177.1">
    <property type="nucleotide sequence ID" value="NZ_LNQB01000102.1"/>
</dbReference>
<accession>A0A178XFU5</accession>
<name>A0A178XFU5_SINSA</name>
<proteinExistence type="predicted"/>
<evidence type="ECO:0000313" key="1">
    <source>
        <dbReference type="EMBL" id="OAP34127.1"/>
    </source>
</evidence>
<dbReference type="EMBL" id="LNQB01000102">
    <property type="protein sequence ID" value="OAP34127.1"/>
    <property type="molecule type" value="Genomic_DNA"/>
</dbReference>
<dbReference type="AlphaFoldDB" id="A0A178XFU5"/>
<protein>
    <submittedName>
        <fullName evidence="1">Uncharacterized protein</fullName>
    </submittedName>
</protein>
<keyword evidence="2" id="KW-1185">Reference proteome</keyword>
<organism evidence="1 2">
    <name type="scientific">Sinorhizobium saheli</name>
    <dbReference type="NCBI Taxonomy" id="36856"/>
    <lineage>
        <taxon>Bacteria</taxon>
        <taxon>Pseudomonadati</taxon>
        <taxon>Pseudomonadota</taxon>
        <taxon>Alphaproteobacteria</taxon>
        <taxon>Hyphomicrobiales</taxon>
        <taxon>Rhizobiaceae</taxon>
        <taxon>Sinorhizobium/Ensifer group</taxon>
        <taxon>Sinorhizobium</taxon>
    </lineage>
</organism>
<sequence>MERIDASRLSLNEVFGVVATAEVGVYRVHCNVADTAGEIYDCEYISRPDDLHGLNPTIRRWLDDHPDYSIVPYTPPADEDIRRLMPSLTARQLRLGLMDAGITSTEVVAAIEKMPTERDRKTTAVEWEYATNFERCHPLITAIGNFLGLTNAQIDLMWRSASQI</sequence>
<dbReference type="STRING" id="36856.ATB98_22570"/>